<organism evidence="2 3">
    <name type="scientific">Aureibacter tunicatorum</name>
    <dbReference type="NCBI Taxonomy" id="866807"/>
    <lineage>
        <taxon>Bacteria</taxon>
        <taxon>Pseudomonadati</taxon>
        <taxon>Bacteroidota</taxon>
        <taxon>Cytophagia</taxon>
        <taxon>Cytophagales</taxon>
        <taxon>Persicobacteraceae</taxon>
        <taxon>Aureibacter</taxon>
    </lineage>
</organism>
<feature type="transmembrane region" description="Helical" evidence="1">
    <location>
        <begin position="107"/>
        <end position="127"/>
    </location>
</feature>
<keyword evidence="1" id="KW-0472">Membrane</keyword>
<protein>
    <submittedName>
        <fullName evidence="2">Uncharacterized protein</fullName>
    </submittedName>
</protein>
<keyword evidence="3" id="KW-1185">Reference proteome</keyword>
<name>A0AAE3XNP1_9BACT</name>
<feature type="transmembrane region" description="Helical" evidence="1">
    <location>
        <begin position="84"/>
        <end position="101"/>
    </location>
</feature>
<sequence>MSKSYYLNRYRNKQSKELQTIINNSDIYESDAIEAAHELLEGKLESDIRIKVAPKIENNSDDEAGYSVQGEIRSFFKTFSYREVLIMSTISVLIVLYNYFLDEYLNLPGGVIAIAAIALMHISYKFLHKRSNSYAGRCIMDMIFFVVYLFISVIMNNLLYEWYTIDLSSVSLFSIAFFTIVPVALFELIYSLFKALLNKFGIDIL</sequence>
<dbReference type="AlphaFoldDB" id="A0AAE3XNP1"/>
<gene>
    <name evidence="2" type="ORF">HNQ88_002257</name>
</gene>
<feature type="transmembrane region" description="Helical" evidence="1">
    <location>
        <begin position="172"/>
        <end position="193"/>
    </location>
</feature>
<comment type="caution">
    <text evidence="2">The sequence shown here is derived from an EMBL/GenBank/DDBJ whole genome shotgun (WGS) entry which is preliminary data.</text>
</comment>
<proteinExistence type="predicted"/>
<dbReference type="EMBL" id="JAVDQD010000002">
    <property type="protein sequence ID" value="MDR6239220.1"/>
    <property type="molecule type" value="Genomic_DNA"/>
</dbReference>
<keyword evidence="1" id="KW-0812">Transmembrane</keyword>
<dbReference type="Proteomes" id="UP001185092">
    <property type="component" value="Unassembled WGS sequence"/>
</dbReference>
<feature type="transmembrane region" description="Helical" evidence="1">
    <location>
        <begin position="139"/>
        <end position="160"/>
    </location>
</feature>
<dbReference type="RefSeq" id="WP_309938809.1">
    <property type="nucleotide sequence ID" value="NZ_AP025305.1"/>
</dbReference>
<evidence type="ECO:0000313" key="3">
    <source>
        <dbReference type="Proteomes" id="UP001185092"/>
    </source>
</evidence>
<reference evidence="2" key="1">
    <citation type="submission" date="2023-07" db="EMBL/GenBank/DDBJ databases">
        <title>Genomic Encyclopedia of Type Strains, Phase IV (KMG-IV): sequencing the most valuable type-strain genomes for metagenomic binning, comparative biology and taxonomic classification.</title>
        <authorList>
            <person name="Goeker M."/>
        </authorList>
    </citation>
    <scope>NUCLEOTIDE SEQUENCE</scope>
    <source>
        <strain evidence="2">DSM 26174</strain>
    </source>
</reference>
<evidence type="ECO:0000256" key="1">
    <source>
        <dbReference type="SAM" id="Phobius"/>
    </source>
</evidence>
<keyword evidence="1" id="KW-1133">Transmembrane helix</keyword>
<accession>A0AAE3XNP1</accession>
<evidence type="ECO:0000313" key="2">
    <source>
        <dbReference type="EMBL" id="MDR6239220.1"/>
    </source>
</evidence>